<dbReference type="GO" id="GO:0005634">
    <property type="term" value="C:nucleus"/>
    <property type="evidence" value="ECO:0007669"/>
    <property type="project" value="UniProtKB-SubCell"/>
</dbReference>
<dbReference type="STRING" id="542832.A0A3M6VPJ6"/>
<dbReference type="AlphaFoldDB" id="A0A3M6VPJ6"/>
<reference evidence="6 7" key="1">
    <citation type="submission" date="2018-06" db="EMBL/GenBank/DDBJ databases">
        <title>Comparative genomics of downy mildews reveals potential adaptations to biotrophy.</title>
        <authorList>
            <person name="Fletcher K."/>
            <person name="Klosterman S.J."/>
            <person name="Derevnina L."/>
            <person name="Martin F."/>
            <person name="Koike S."/>
            <person name="Reyes Chin-Wo S."/>
            <person name="Mou B."/>
            <person name="Michelmore R."/>
        </authorList>
    </citation>
    <scope>NUCLEOTIDE SEQUENCE [LARGE SCALE GENOMIC DNA]</scope>
    <source>
        <strain evidence="6 7">R14</strain>
    </source>
</reference>
<comment type="similarity">
    <text evidence="4">Belongs to the HSF family.</text>
</comment>
<protein>
    <recommendedName>
        <fullName evidence="5">HSF-type DNA-binding domain-containing protein</fullName>
    </recommendedName>
</protein>
<dbReference type="InterPro" id="IPR036388">
    <property type="entry name" value="WH-like_DNA-bd_sf"/>
</dbReference>
<evidence type="ECO:0000313" key="7">
    <source>
        <dbReference type="Proteomes" id="UP000282087"/>
    </source>
</evidence>
<dbReference type="InterPro" id="IPR000232">
    <property type="entry name" value="HSF_DNA-bd"/>
</dbReference>
<proteinExistence type="inferred from homology"/>
<dbReference type="SMART" id="SM00415">
    <property type="entry name" value="HSF"/>
    <property type="match status" value="1"/>
</dbReference>
<evidence type="ECO:0000256" key="3">
    <source>
        <dbReference type="ARBA" id="ARBA00023242"/>
    </source>
</evidence>
<dbReference type="PRINTS" id="PR00056">
    <property type="entry name" value="HSFDOMAIN"/>
</dbReference>
<evidence type="ECO:0000313" key="6">
    <source>
        <dbReference type="EMBL" id="RMX68222.1"/>
    </source>
</evidence>
<comment type="subcellular location">
    <subcellularLocation>
        <location evidence="1">Nucleus</location>
    </subcellularLocation>
</comment>
<organism evidence="6 7">
    <name type="scientific">Peronospora effusa</name>
    <dbReference type="NCBI Taxonomy" id="542832"/>
    <lineage>
        <taxon>Eukaryota</taxon>
        <taxon>Sar</taxon>
        <taxon>Stramenopiles</taxon>
        <taxon>Oomycota</taxon>
        <taxon>Peronosporomycetes</taxon>
        <taxon>Peronosporales</taxon>
        <taxon>Peronosporaceae</taxon>
        <taxon>Peronospora</taxon>
    </lineage>
</organism>
<name>A0A3M6VPJ6_9STRA</name>
<dbReference type="VEuPathDB" id="FungiDB:DD237_008588"/>
<feature type="domain" description="HSF-type DNA-binding" evidence="5">
    <location>
        <begin position="18"/>
        <end position="113"/>
    </location>
</feature>
<keyword evidence="2" id="KW-0238">DNA-binding</keyword>
<sequence length="206" mass="23771">MQAHSQTQESADGTPVKEVAPFLRSLRRMLDTESPYIVRWTPDGKAFEIYDIIAISDYVLPKYFKHCKYASFQRQLNYFNFRKWTKSRAVVCTFSNQFFQRDQPALMWRIRRKHSLSLTKDLTFRSNVRKQEEQAPLALPTPGLQLFKQFDPVVTVQTTVGLERIDGDASLAWIDALYPELDLGGQLNDNDRVGPDYSLSTALLSL</sequence>
<keyword evidence="3" id="KW-0539">Nucleus</keyword>
<dbReference type="Gene3D" id="1.10.10.10">
    <property type="entry name" value="Winged helix-like DNA-binding domain superfamily/Winged helix DNA-binding domain"/>
    <property type="match status" value="1"/>
</dbReference>
<dbReference type="InterPro" id="IPR036390">
    <property type="entry name" value="WH_DNA-bd_sf"/>
</dbReference>
<evidence type="ECO:0000256" key="4">
    <source>
        <dbReference type="RuleBase" id="RU004020"/>
    </source>
</evidence>
<dbReference type="PANTHER" id="PTHR10015:SF427">
    <property type="entry name" value="HEAT SHOCK FACTOR PROTEIN"/>
    <property type="match status" value="1"/>
</dbReference>
<dbReference type="Pfam" id="PF00447">
    <property type="entry name" value="HSF_DNA-bind"/>
    <property type="match status" value="1"/>
</dbReference>
<dbReference type="EMBL" id="QLLG01000093">
    <property type="protein sequence ID" value="RMX68222.1"/>
    <property type="molecule type" value="Genomic_DNA"/>
</dbReference>
<gene>
    <name evidence="6" type="ORF">DD238_008326</name>
</gene>
<keyword evidence="7" id="KW-1185">Reference proteome</keyword>
<comment type="caution">
    <text evidence="6">The sequence shown here is derived from an EMBL/GenBank/DDBJ whole genome shotgun (WGS) entry which is preliminary data.</text>
</comment>
<dbReference type="PANTHER" id="PTHR10015">
    <property type="entry name" value="HEAT SHOCK TRANSCRIPTION FACTOR"/>
    <property type="match status" value="1"/>
</dbReference>
<dbReference type="FunFam" id="1.10.10.10:FF:000286">
    <property type="entry name" value="Heat shock transcription factor"/>
    <property type="match status" value="1"/>
</dbReference>
<evidence type="ECO:0000256" key="2">
    <source>
        <dbReference type="ARBA" id="ARBA00023125"/>
    </source>
</evidence>
<dbReference type="SUPFAM" id="SSF46785">
    <property type="entry name" value="Winged helix' DNA-binding domain"/>
    <property type="match status" value="1"/>
</dbReference>
<dbReference type="Proteomes" id="UP000282087">
    <property type="component" value="Unassembled WGS sequence"/>
</dbReference>
<dbReference type="GO" id="GO:0043565">
    <property type="term" value="F:sequence-specific DNA binding"/>
    <property type="evidence" value="ECO:0007669"/>
    <property type="project" value="InterPro"/>
</dbReference>
<dbReference type="GO" id="GO:0003700">
    <property type="term" value="F:DNA-binding transcription factor activity"/>
    <property type="evidence" value="ECO:0007669"/>
    <property type="project" value="InterPro"/>
</dbReference>
<accession>A0A3M6VPJ6</accession>
<evidence type="ECO:0000259" key="5">
    <source>
        <dbReference type="SMART" id="SM00415"/>
    </source>
</evidence>
<evidence type="ECO:0000256" key="1">
    <source>
        <dbReference type="ARBA" id="ARBA00004123"/>
    </source>
</evidence>